<keyword evidence="4" id="KW-1185">Reference proteome</keyword>
<protein>
    <recommendedName>
        <fullName evidence="2">PARP catalytic domain-containing protein</fullName>
    </recommendedName>
</protein>
<organism evidence="3 4">
    <name type="scientific">Alternaria burnsii</name>
    <dbReference type="NCBI Taxonomy" id="1187904"/>
    <lineage>
        <taxon>Eukaryota</taxon>
        <taxon>Fungi</taxon>
        <taxon>Dikarya</taxon>
        <taxon>Ascomycota</taxon>
        <taxon>Pezizomycotina</taxon>
        <taxon>Dothideomycetes</taxon>
        <taxon>Pleosporomycetidae</taxon>
        <taxon>Pleosporales</taxon>
        <taxon>Pleosporineae</taxon>
        <taxon>Pleosporaceae</taxon>
        <taxon>Alternaria</taxon>
        <taxon>Alternaria sect. Alternaria</taxon>
    </lineage>
</organism>
<name>A0A8H7EER3_9PLEO</name>
<comment type="caution">
    <text evidence="3">The sequence shown here is derived from an EMBL/GenBank/DDBJ whole genome shotgun (WGS) entry which is preliminary data.</text>
</comment>
<sequence>MHGPKATPAVFRHAYPEYLSYDSSPFSSRNLQRCGSARPRAFSSVARRRRRKRQGWNRQERKTYLWLRRTRARRTELCRIVHASVDDTSTRLEPSPRAAAI</sequence>
<dbReference type="Proteomes" id="UP000596902">
    <property type="component" value="Unassembled WGS sequence"/>
</dbReference>
<feature type="compositionally biased region" description="Basic residues" evidence="1">
    <location>
        <begin position="46"/>
        <end position="55"/>
    </location>
</feature>
<feature type="domain" description="PARP catalytic" evidence="2">
    <location>
        <begin position="1"/>
        <end position="43"/>
    </location>
</feature>
<gene>
    <name evidence="3" type="ORF">GT037_006604</name>
</gene>
<dbReference type="RefSeq" id="XP_038786148.1">
    <property type="nucleotide sequence ID" value="XM_038931651.1"/>
</dbReference>
<reference evidence="3" key="2">
    <citation type="submission" date="2020-08" db="EMBL/GenBank/DDBJ databases">
        <title>Draft Genome Sequence of Cumin Blight Pathogen Alternaria burnsii.</title>
        <authorList>
            <person name="Feng Z."/>
        </authorList>
    </citation>
    <scope>NUCLEOTIDE SEQUENCE</scope>
    <source>
        <strain evidence="3">CBS107.38</strain>
    </source>
</reference>
<feature type="region of interest" description="Disordered" evidence="1">
    <location>
        <begin position="37"/>
        <end position="57"/>
    </location>
</feature>
<dbReference type="GO" id="GO:0003950">
    <property type="term" value="F:NAD+ poly-ADP-ribosyltransferase activity"/>
    <property type="evidence" value="ECO:0007669"/>
    <property type="project" value="InterPro"/>
</dbReference>
<proteinExistence type="predicted"/>
<evidence type="ECO:0000259" key="2">
    <source>
        <dbReference type="PROSITE" id="PS51059"/>
    </source>
</evidence>
<dbReference type="InterPro" id="IPR012317">
    <property type="entry name" value="Poly(ADP-ribose)pol_cat_dom"/>
</dbReference>
<reference evidence="3" key="1">
    <citation type="submission" date="2020-01" db="EMBL/GenBank/DDBJ databases">
        <authorList>
            <person name="Feng Z.H.Z."/>
        </authorList>
    </citation>
    <scope>NUCLEOTIDE SEQUENCE</scope>
    <source>
        <strain evidence="3">CBS107.38</strain>
    </source>
</reference>
<dbReference type="AlphaFoldDB" id="A0A8H7EER3"/>
<evidence type="ECO:0000256" key="1">
    <source>
        <dbReference type="SAM" id="MobiDB-lite"/>
    </source>
</evidence>
<evidence type="ECO:0000313" key="3">
    <source>
        <dbReference type="EMBL" id="KAF7675885.1"/>
    </source>
</evidence>
<dbReference type="EMBL" id="JAAABM010000008">
    <property type="protein sequence ID" value="KAF7675885.1"/>
    <property type="molecule type" value="Genomic_DNA"/>
</dbReference>
<dbReference type="PROSITE" id="PS51059">
    <property type="entry name" value="PARP_CATALYTIC"/>
    <property type="match status" value="1"/>
</dbReference>
<evidence type="ECO:0000313" key="4">
    <source>
        <dbReference type="Proteomes" id="UP000596902"/>
    </source>
</evidence>
<dbReference type="GeneID" id="62204829"/>
<accession>A0A8H7EER3</accession>